<organism evidence="4 5">
    <name type="scientific">candidate division WWE3 bacterium GW2011_GWB1_41_6</name>
    <dbReference type="NCBI Taxonomy" id="1619112"/>
    <lineage>
        <taxon>Bacteria</taxon>
        <taxon>Katanobacteria</taxon>
    </lineage>
</organism>
<dbReference type="Gene3D" id="3.40.50.300">
    <property type="entry name" value="P-loop containing nucleotide triphosphate hydrolases"/>
    <property type="match status" value="1"/>
</dbReference>
<dbReference type="PANTHER" id="PTHR10605:SF56">
    <property type="entry name" value="BIFUNCTIONAL HEPARAN SULFATE N-DEACETYLASE_N-SULFOTRANSFERASE"/>
    <property type="match status" value="1"/>
</dbReference>
<dbReference type="InterPro" id="IPR037359">
    <property type="entry name" value="NST/OST"/>
</dbReference>
<dbReference type="PANTHER" id="PTHR10605">
    <property type="entry name" value="HEPARAN SULFATE SULFOTRANSFERASE"/>
    <property type="match status" value="1"/>
</dbReference>
<proteinExistence type="predicted"/>
<sequence length="297" mass="34810">MDSIDFIGIGAPKSGSTWLSKCLEEHPQILLSSKKTRKEVLFFNTDDIWGEHKTNRLSCYNRGFEWYLQQFPEPKVGYLRGEFSASYMADPVAYERIKEHLPNVKLVAILRNPVDMVYSSYWYFYHGTLLDVPESFSESLSKGMFIDKGFYYKHLKKFYDNFPADNIHVVIYDDTIKNPTSVTRDLYNFLGVDPSFIPPSIDKRINSAYETKSKLLKDIIHKCMVAIDRLELENVRMRILESRTLFNIYSTINKRPSQYPKMSVDDRKKCVEIFMDDINSLEKLLNRDFSSWKSVES</sequence>
<dbReference type="Proteomes" id="UP000034163">
    <property type="component" value="Unassembled WGS sequence"/>
</dbReference>
<dbReference type="InterPro" id="IPR000863">
    <property type="entry name" value="Sulfotransferase_dom"/>
</dbReference>
<name>A0A0G0WZ53_UNCKA</name>
<evidence type="ECO:0000256" key="2">
    <source>
        <dbReference type="ARBA" id="ARBA00023180"/>
    </source>
</evidence>
<evidence type="ECO:0000256" key="1">
    <source>
        <dbReference type="ARBA" id="ARBA00022679"/>
    </source>
</evidence>
<dbReference type="SUPFAM" id="SSF52540">
    <property type="entry name" value="P-loop containing nucleoside triphosphate hydrolases"/>
    <property type="match status" value="1"/>
</dbReference>
<dbReference type="Pfam" id="PF00685">
    <property type="entry name" value="Sulfotransfer_1"/>
    <property type="match status" value="1"/>
</dbReference>
<dbReference type="GO" id="GO:0008146">
    <property type="term" value="F:sulfotransferase activity"/>
    <property type="evidence" value="ECO:0007669"/>
    <property type="project" value="InterPro"/>
</dbReference>
<gene>
    <name evidence="4" type="ORF">UU72_C0002G0015</name>
</gene>
<keyword evidence="1 4" id="KW-0808">Transferase</keyword>
<comment type="caution">
    <text evidence="4">The sequence shown here is derived from an EMBL/GenBank/DDBJ whole genome shotgun (WGS) entry which is preliminary data.</text>
</comment>
<accession>A0A0G0WZ53</accession>
<dbReference type="EMBL" id="LCBS01000002">
    <property type="protein sequence ID" value="KKS17432.1"/>
    <property type="molecule type" value="Genomic_DNA"/>
</dbReference>
<dbReference type="AlphaFoldDB" id="A0A0G0WZ53"/>
<feature type="domain" description="Sulfotransferase" evidence="3">
    <location>
        <begin position="5"/>
        <end position="200"/>
    </location>
</feature>
<protein>
    <submittedName>
        <fullName evidence="4">Sulfotransferase</fullName>
    </submittedName>
</protein>
<keyword evidence="2" id="KW-0325">Glycoprotein</keyword>
<evidence type="ECO:0000259" key="3">
    <source>
        <dbReference type="Pfam" id="PF00685"/>
    </source>
</evidence>
<evidence type="ECO:0000313" key="5">
    <source>
        <dbReference type="Proteomes" id="UP000034163"/>
    </source>
</evidence>
<reference evidence="4 5" key="1">
    <citation type="journal article" date="2015" name="Nature">
        <title>rRNA introns, odd ribosomes, and small enigmatic genomes across a large radiation of phyla.</title>
        <authorList>
            <person name="Brown C.T."/>
            <person name="Hug L.A."/>
            <person name="Thomas B.C."/>
            <person name="Sharon I."/>
            <person name="Castelle C.J."/>
            <person name="Singh A."/>
            <person name="Wilkins M.J."/>
            <person name="Williams K.H."/>
            <person name="Banfield J.F."/>
        </authorList>
    </citation>
    <scope>NUCLEOTIDE SEQUENCE [LARGE SCALE GENOMIC DNA]</scope>
</reference>
<dbReference type="InterPro" id="IPR027417">
    <property type="entry name" value="P-loop_NTPase"/>
</dbReference>
<evidence type="ECO:0000313" key="4">
    <source>
        <dbReference type="EMBL" id="KKS17432.1"/>
    </source>
</evidence>